<dbReference type="AlphaFoldDB" id="A0A2H9TKI3"/>
<dbReference type="EMBL" id="MTSL01000134">
    <property type="protein sequence ID" value="PJF18246.1"/>
    <property type="molecule type" value="Genomic_DNA"/>
</dbReference>
<organism evidence="3 4">
    <name type="scientific">Paramicrosporidium saccamoebae</name>
    <dbReference type="NCBI Taxonomy" id="1246581"/>
    <lineage>
        <taxon>Eukaryota</taxon>
        <taxon>Fungi</taxon>
        <taxon>Fungi incertae sedis</taxon>
        <taxon>Cryptomycota</taxon>
        <taxon>Cryptomycota incertae sedis</taxon>
        <taxon>Paramicrosporidium</taxon>
    </lineage>
</organism>
<evidence type="ECO:0000313" key="3">
    <source>
        <dbReference type="EMBL" id="PJF18246.1"/>
    </source>
</evidence>
<dbReference type="SUPFAM" id="SSF64268">
    <property type="entry name" value="PX domain"/>
    <property type="match status" value="1"/>
</dbReference>
<dbReference type="CDD" id="cd06093">
    <property type="entry name" value="PX_domain"/>
    <property type="match status" value="1"/>
</dbReference>
<keyword evidence="1" id="KW-0175">Coiled coil</keyword>
<comment type="caution">
    <text evidence="3">The sequence shown here is derived from an EMBL/GenBank/DDBJ whole genome shotgun (WGS) entry which is preliminary data.</text>
</comment>
<evidence type="ECO:0000259" key="2">
    <source>
        <dbReference type="Pfam" id="PF00787"/>
    </source>
</evidence>
<feature type="coiled-coil region" evidence="1">
    <location>
        <begin position="332"/>
        <end position="359"/>
    </location>
</feature>
<gene>
    <name evidence="3" type="ORF">PSACC_01925</name>
</gene>
<evidence type="ECO:0000313" key="4">
    <source>
        <dbReference type="Proteomes" id="UP000240830"/>
    </source>
</evidence>
<evidence type="ECO:0000256" key="1">
    <source>
        <dbReference type="SAM" id="Coils"/>
    </source>
</evidence>
<name>A0A2H9TKI3_9FUNG</name>
<dbReference type="Pfam" id="PF00787">
    <property type="entry name" value="PX"/>
    <property type="match status" value="1"/>
</dbReference>
<keyword evidence="4" id="KW-1185">Reference proteome</keyword>
<accession>A0A2H9TKI3</accession>
<dbReference type="InterPro" id="IPR036871">
    <property type="entry name" value="PX_dom_sf"/>
</dbReference>
<protein>
    <recommendedName>
        <fullName evidence="2">PX domain-containing protein</fullName>
    </recommendedName>
</protein>
<sequence length="406" mass="47209">MELKIDVSDAAYVDKVTSDSIMYELLEDTLPAVSTRPSWLTSACVRQSEQLEVLHRHLCRKHPHLLFPSFPITSRKSPGWGTDAHLQSMRRRLERYFGRLLGREELQDELALHDFMTERETVKKDSRKSSLWEGLSLSRWFSKGDTVMRVPEDRIAIYKPEHVSLPEQAQLQESLDKVIKVRQNALESVALSLDSTVEAIQRYNIAMGQVSKSIQDVTSAHVRHLVTDSDVSDRSSFTRTFQDDMRSTERRFRELGDRFVDLSNQIQPGFQRMRKVLTESVLEVSAGQMSELDNVRQYVNKEIYALRRYDEQVGRRQHAVTRRRSIVDAHLEARLNAAVEEETSEEEALRQEFETKERHLGEEMQVYWEQSSEEFFSAVTQSMRIGWEVSRVNVDTLKAWFPPTDV</sequence>
<dbReference type="Proteomes" id="UP000240830">
    <property type="component" value="Unassembled WGS sequence"/>
</dbReference>
<dbReference type="GO" id="GO:0035091">
    <property type="term" value="F:phosphatidylinositol binding"/>
    <property type="evidence" value="ECO:0007669"/>
    <property type="project" value="InterPro"/>
</dbReference>
<dbReference type="InterPro" id="IPR001683">
    <property type="entry name" value="PX_dom"/>
</dbReference>
<feature type="domain" description="PX" evidence="2">
    <location>
        <begin position="42"/>
        <end position="118"/>
    </location>
</feature>
<dbReference type="Gene3D" id="3.30.1520.10">
    <property type="entry name" value="Phox-like domain"/>
    <property type="match status" value="1"/>
</dbReference>
<proteinExistence type="predicted"/>
<reference evidence="3 4" key="1">
    <citation type="submission" date="2016-10" db="EMBL/GenBank/DDBJ databases">
        <title>The genome of Paramicrosporidium saccamoebae is the missing link in understanding Cryptomycota and Microsporidia evolution.</title>
        <authorList>
            <person name="Quandt C.A."/>
            <person name="Beaudet D."/>
            <person name="Corsaro D."/>
            <person name="Michel R."/>
            <person name="Corradi N."/>
            <person name="James T."/>
        </authorList>
    </citation>
    <scope>NUCLEOTIDE SEQUENCE [LARGE SCALE GENOMIC DNA]</scope>
    <source>
        <strain evidence="3 4">KSL3</strain>
    </source>
</reference>